<organism evidence="1">
    <name type="scientific">Podoviridae sp. cte242</name>
    <dbReference type="NCBI Taxonomy" id="2825264"/>
    <lineage>
        <taxon>Viruses</taxon>
        <taxon>Duplodnaviria</taxon>
        <taxon>Heunggongvirae</taxon>
        <taxon>Uroviricota</taxon>
        <taxon>Caudoviricetes</taxon>
    </lineage>
</organism>
<dbReference type="EMBL" id="BK015989">
    <property type="protein sequence ID" value="DAF88645.1"/>
    <property type="molecule type" value="Genomic_DNA"/>
</dbReference>
<evidence type="ECO:0000313" key="1">
    <source>
        <dbReference type="EMBL" id="DAF88645.1"/>
    </source>
</evidence>
<proteinExistence type="predicted"/>
<protein>
    <submittedName>
        <fullName evidence="1">Uncharacterized protein</fullName>
    </submittedName>
</protein>
<sequence>MRIEIDGNNNVHIVDRGLDYIAIHNLAPDMVQRLQTANLNPDKLAQAIASARAQDNTTTVFANMNTLLANIRNGVILHDLE</sequence>
<reference evidence="1" key="1">
    <citation type="journal article" date="2021" name="Proc. Natl. Acad. Sci. U.S.A.">
        <title>A Catalog of Tens of Thousands of Viruses from Human Metagenomes Reveals Hidden Associations with Chronic Diseases.</title>
        <authorList>
            <person name="Tisza M.J."/>
            <person name="Buck C.B."/>
        </authorList>
    </citation>
    <scope>NUCLEOTIDE SEQUENCE</scope>
    <source>
        <strain evidence="1">Cte242</strain>
    </source>
</reference>
<name>A0A8S5U2J5_9CAUD</name>
<accession>A0A8S5U2J5</accession>